<proteinExistence type="predicted"/>
<reference evidence="6 7" key="1">
    <citation type="submission" date="2017-09" db="EMBL/GenBank/DDBJ databases">
        <title>Depth-based differentiation of microbial function through sediment-hosted aquifers and enrichment of novel symbionts in the deep terrestrial subsurface.</title>
        <authorList>
            <person name="Probst A.J."/>
            <person name="Ladd B."/>
            <person name="Jarett J.K."/>
            <person name="Geller-Mcgrath D.E."/>
            <person name="Sieber C.M."/>
            <person name="Emerson J.B."/>
            <person name="Anantharaman K."/>
            <person name="Thomas B.C."/>
            <person name="Malmstrom R."/>
            <person name="Stieglmeier M."/>
            <person name="Klingl A."/>
            <person name="Woyke T."/>
            <person name="Ryan C.M."/>
            <person name="Banfield J.F."/>
        </authorList>
    </citation>
    <scope>NUCLEOTIDE SEQUENCE [LARGE SCALE GENOMIC DNA]</scope>
    <source>
        <strain evidence="6">CG22_combo_CG10-13_8_21_14_all_47_17</strain>
    </source>
</reference>
<dbReference type="GO" id="GO:0048040">
    <property type="term" value="F:UDP-glucuronate decarboxylase activity"/>
    <property type="evidence" value="ECO:0007669"/>
    <property type="project" value="TreeGrafter"/>
</dbReference>
<keyword evidence="4" id="KW-0456">Lyase</keyword>
<keyword evidence="2" id="KW-0210">Decarboxylase</keyword>
<dbReference type="InterPro" id="IPR001509">
    <property type="entry name" value="Epimerase_deHydtase"/>
</dbReference>
<dbReference type="PANTHER" id="PTHR43078:SF6">
    <property type="entry name" value="UDP-GLUCURONIC ACID DECARBOXYLASE 1"/>
    <property type="match status" value="1"/>
</dbReference>
<dbReference type="Gene3D" id="3.40.50.720">
    <property type="entry name" value="NAD(P)-binding Rossmann-like Domain"/>
    <property type="match status" value="1"/>
</dbReference>
<dbReference type="GO" id="GO:0042732">
    <property type="term" value="P:D-xylose metabolic process"/>
    <property type="evidence" value="ECO:0007669"/>
    <property type="project" value="InterPro"/>
</dbReference>
<dbReference type="AlphaFoldDB" id="A0A2H0BT59"/>
<dbReference type="SUPFAM" id="SSF51735">
    <property type="entry name" value="NAD(P)-binding Rossmann-fold domains"/>
    <property type="match status" value="1"/>
</dbReference>
<dbReference type="Pfam" id="PF01370">
    <property type="entry name" value="Epimerase"/>
    <property type="match status" value="1"/>
</dbReference>
<comment type="cofactor">
    <cofactor evidence="1">
        <name>NAD(+)</name>
        <dbReference type="ChEBI" id="CHEBI:57540"/>
    </cofactor>
</comment>
<organism evidence="6 7">
    <name type="scientific">Candidatus Uhrbacteria bacterium CG22_combo_CG10-13_8_21_14_all_47_17</name>
    <dbReference type="NCBI Taxonomy" id="1975041"/>
    <lineage>
        <taxon>Bacteria</taxon>
        <taxon>Candidatus Uhriibacteriota</taxon>
    </lineage>
</organism>
<evidence type="ECO:0000313" key="7">
    <source>
        <dbReference type="Proteomes" id="UP000231581"/>
    </source>
</evidence>
<dbReference type="Proteomes" id="UP000231581">
    <property type="component" value="Unassembled WGS sequence"/>
</dbReference>
<accession>A0A2H0BT59</accession>
<dbReference type="EMBL" id="PCSZ01000020">
    <property type="protein sequence ID" value="PIP60876.1"/>
    <property type="molecule type" value="Genomic_DNA"/>
</dbReference>
<keyword evidence="3" id="KW-0520">NAD</keyword>
<sequence>MPFQGIQEIYHLACPISKRYFENFKIATVLTNSIGIKNVLDVAVKYQSKILYASSSVLYGSRRPESHFVSESGECHVDHLTDRGAYDEGKRFSEAVLFTYANVYGLDVKISRLFRTYGSRMKIDDGNLLPDMINNALDGKDILIPGSEDAKLGLCHVSDIIDGMLRHMNSPVDVTLLNLGSDQEQYLSSIAGTIIKLAASTSRVRFDSSVPGLFEAPLPDISKAKQVLQWLPLMRVEDGLRSMLDYARSRRQQNTAF</sequence>
<evidence type="ECO:0000259" key="5">
    <source>
        <dbReference type="Pfam" id="PF01370"/>
    </source>
</evidence>
<evidence type="ECO:0000256" key="4">
    <source>
        <dbReference type="ARBA" id="ARBA00023239"/>
    </source>
</evidence>
<comment type="caution">
    <text evidence="6">The sequence shown here is derived from an EMBL/GenBank/DDBJ whole genome shotgun (WGS) entry which is preliminary data.</text>
</comment>
<dbReference type="InterPro" id="IPR036291">
    <property type="entry name" value="NAD(P)-bd_dom_sf"/>
</dbReference>
<name>A0A2H0BT59_9BACT</name>
<dbReference type="GO" id="GO:0005737">
    <property type="term" value="C:cytoplasm"/>
    <property type="evidence" value="ECO:0007669"/>
    <property type="project" value="TreeGrafter"/>
</dbReference>
<gene>
    <name evidence="6" type="ORF">COX00_00860</name>
</gene>
<evidence type="ECO:0000256" key="1">
    <source>
        <dbReference type="ARBA" id="ARBA00001911"/>
    </source>
</evidence>
<dbReference type="InterPro" id="IPR044516">
    <property type="entry name" value="UXS-like"/>
</dbReference>
<feature type="domain" description="NAD-dependent epimerase/dehydratase" evidence="5">
    <location>
        <begin position="5"/>
        <end position="173"/>
    </location>
</feature>
<protein>
    <recommendedName>
        <fullName evidence="5">NAD-dependent epimerase/dehydratase domain-containing protein</fullName>
    </recommendedName>
</protein>
<dbReference type="PANTHER" id="PTHR43078">
    <property type="entry name" value="UDP-GLUCURONIC ACID DECARBOXYLASE-RELATED"/>
    <property type="match status" value="1"/>
</dbReference>
<evidence type="ECO:0000256" key="3">
    <source>
        <dbReference type="ARBA" id="ARBA00023027"/>
    </source>
</evidence>
<evidence type="ECO:0000256" key="2">
    <source>
        <dbReference type="ARBA" id="ARBA00022793"/>
    </source>
</evidence>
<dbReference type="GO" id="GO:0070403">
    <property type="term" value="F:NAD+ binding"/>
    <property type="evidence" value="ECO:0007669"/>
    <property type="project" value="InterPro"/>
</dbReference>
<evidence type="ECO:0000313" key="6">
    <source>
        <dbReference type="EMBL" id="PIP60876.1"/>
    </source>
</evidence>